<organism evidence="3">
    <name type="scientific">marine sediment metagenome</name>
    <dbReference type="NCBI Taxonomy" id="412755"/>
    <lineage>
        <taxon>unclassified sequences</taxon>
        <taxon>metagenomes</taxon>
        <taxon>ecological metagenomes</taxon>
    </lineage>
</organism>
<comment type="caution">
    <text evidence="3">The sequence shown here is derived from an EMBL/GenBank/DDBJ whole genome shotgun (WGS) entry which is preliminary data.</text>
</comment>
<evidence type="ECO:0000313" key="3">
    <source>
        <dbReference type="EMBL" id="KKN66763.1"/>
    </source>
</evidence>
<evidence type="ECO:0000259" key="1">
    <source>
        <dbReference type="Pfam" id="PF01796"/>
    </source>
</evidence>
<dbReference type="Gene3D" id="6.10.30.10">
    <property type="match status" value="1"/>
</dbReference>
<gene>
    <name evidence="3" type="ORF">LCGC14_0468100</name>
</gene>
<evidence type="ECO:0008006" key="4">
    <source>
        <dbReference type="Google" id="ProtNLM"/>
    </source>
</evidence>
<feature type="domain" description="ChsH2 C-terminal OB-fold" evidence="1">
    <location>
        <begin position="69"/>
        <end position="137"/>
    </location>
</feature>
<dbReference type="EMBL" id="LAZR01000491">
    <property type="protein sequence ID" value="KKN66763.1"/>
    <property type="molecule type" value="Genomic_DNA"/>
</dbReference>
<reference evidence="3" key="1">
    <citation type="journal article" date="2015" name="Nature">
        <title>Complex archaea that bridge the gap between prokaryotes and eukaryotes.</title>
        <authorList>
            <person name="Spang A."/>
            <person name="Saw J.H."/>
            <person name="Jorgensen S.L."/>
            <person name="Zaremba-Niedzwiedzka K."/>
            <person name="Martijn J."/>
            <person name="Lind A.E."/>
            <person name="van Eijk R."/>
            <person name="Schleper C."/>
            <person name="Guy L."/>
            <person name="Ettema T.J."/>
        </authorList>
    </citation>
    <scope>NUCLEOTIDE SEQUENCE</scope>
</reference>
<feature type="domain" description="ChsH2 rubredoxin-like zinc ribbon" evidence="2">
    <location>
        <begin position="32"/>
        <end position="59"/>
    </location>
</feature>
<accession>A0A0F9VLX8</accession>
<dbReference type="InterPro" id="IPR022002">
    <property type="entry name" value="ChsH2_Znr"/>
</dbReference>
<dbReference type="InterPro" id="IPR012340">
    <property type="entry name" value="NA-bd_OB-fold"/>
</dbReference>
<evidence type="ECO:0000259" key="2">
    <source>
        <dbReference type="Pfam" id="PF12172"/>
    </source>
</evidence>
<sequence>MSEKVVATEKGFAKAEFSFWVGRYMDKFYDALENKKIIGNKCPKCGKVFVPPRKICGDCNKEIALDENWVDLPITGTLLNYTITNYKVSDRVARKGKNAQIIGIVRIDGSDTAIIYPLLNIESDVVKIGMKLNVVWEEKLKGHPSDIKGFSMV</sequence>
<dbReference type="PANTHER" id="PTHR34075:SF4">
    <property type="entry name" value="DUF35 DOMAIN-CONTAINING PROTEIN"/>
    <property type="match status" value="1"/>
</dbReference>
<proteinExistence type="predicted"/>
<dbReference type="SUPFAM" id="SSF50249">
    <property type="entry name" value="Nucleic acid-binding proteins"/>
    <property type="match status" value="1"/>
</dbReference>
<dbReference type="InterPro" id="IPR002878">
    <property type="entry name" value="ChsH2_C"/>
</dbReference>
<dbReference type="Pfam" id="PF01796">
    <property type="entry name" value="OB_ChsH2_C"/>
    <property type="match status" value="1"/>
</dbReference>
<dbReference type="PANTHER" id="PTHR34075">
    <property type="entry name" value="BLR3430 PROTEIN"/>
    <property type="match status" value="1"/>
</dbReference>
<protein>
    <recommendedName>
        <fullName evidence="4">DUF35 domain-containing protein</fullName>
    </recommendedName>
</protein>
<dbReference type="Pfam" id="PF12172">
    <property type="entry name" value="zf-ChsH2"/>
    <property type="match status" value="1"/>
</dbReference>
<name>A0A0F9VLX8_9ZZZZ</name>
<dbReference type="InterPro" id="IPR052513">
    <property type="entry name" value="Thioester_dehydratase-like"/>
</dbReference>
<dbReference type="AlphaFoldDB" id="A0A0F9VLX8"/>